<dbReference type="GO" id="GO:0005886">
    <property type="term" value="C:plasma membrane"/>
    <property type="evidence" value="ECO:0007669"/>
    <property type="project" value="UniProtKB-SubCell"/>
</dbReference>
<dbReference type="PROSITE" id="PS50262">
    <property type="entry name" value="G_PROTEIN_RECEP_F1_2"/>
    <property type="match status" value="1"/>
</dbReference>
<keyword evidence="8" id="KW-0807">Transducer</keyword>
<dbReference type="PANTHER" id="PTHR10489">
    <property type="entry name" value="CELL ADHESION MOLECULE"/>
    <property type="match status" value="1"/>
</dbReference>
<evidence type="ECO:0000313" key="11">
    <source>
        <dbReference type="EMBL" id="KAL2099663.1"/>
    </source>
</evidence>
<keyword evidence="2" id="KW-1003">Cell membrane</keyword>
<keyword evidence="7" id="KW-0675">Receptor</keyword>
<keyword evidence="12" id="KW-1185">Reference proteome</keyword>
<sequence length="335" mass="38528">MEDDLDYSDYYSSEQIQSFGLCDMKHLRDFGQKFLPMVYSVEATLGILANAALLFIFIRYTNIRKSPPLCMAISDLIFAATLPFFAVYATASSWSFGLSACKMITFLYTVTMYSSNFSLAFMTLEKYYTVVSVFCSVRVMGIPVRHFAAFSVWLFSVLASVPYVYFVDTHEHDGHQICTYHHVHEWRTAMKFEDIIVGFVVPFVIMFVCSVQLSYNITKTYPDRKCAVFKQHMAFVVAFFILWCPYIVVIFMHALQELHIWSDCTTNQNLHLAVQLTECLAFTHVFVNPVLYALQDKRIRRLFHTRTAEFLIESSEHTMAVELTAVHPATSAEGQ</sequence>
<reference evidence="11 12" key="1">
    <citation type="submission" date="2024-09" db="EMBL/GenBank/DDBJ databases">
        <title>A chromosome-level genome assembly of Gray's grenadier anchovy, Coilia grayii.</title>
        <authorList>
            <person name="Fu Z."/>
        </authorList>
    </citation>
    <scope>NUCLEOTIDE SEQUENCE [LARGE SCALE GENOMIC DNA]</scope>
    <source>
        <strain evidence="11">G4</strain>
        <tissue evidence="11">Muscle</tissue>
    </source>
</reference>
<keyword evidence="6 9" id="KW-0472">Membrane</keyword>
<feature type="transmembrane region" description="Helical" evidence="9">
    <location>
        <begin position="69"/>
        <end position="91"/>
    </location>
</feature>
<feature type="transmembrane region" description="Helical" evidence="9">
    <location>
        <begin position="37"/>
        <end position="57"/>
    </location>
</feature>
<feature type="domain" description="G-protein coupled receptors family 1 profile" evidence="10">
    <location>
        <begin position="71"/>
        <end position="292"/>
    </location>
</feature>
<gene>
    <name evidence="11" type="ORF">ACEWY4_004057</name>
</gene>
<evidence type="ECO:0000259" key="10">
    <source>
        <dbReference type="PROSITE" id="PS50262"/>
    </source>
</evidence>
<accession>A0ABD1KLE8</accession>
<dbReference type="InterPro" id="IPR000276">
    <property type="entry name" value="GPCR_Rhodpsn"/>
</dbReference>
<keyword evidence="4 9" id="KW-1133">Transmembrane helix</keyword>
<dbReference type="Pfam" id="PF00001">
    <property type="entry name" value="7tm_1"/>
    <property type="match status" value="1"/>
</dbReference>
<dbReference type="InterPro" id="IPR050119">
    <property type="entry name" value="CCR1-9-like"/>
</dbReference>
<feature type="transmembrane region" description="Helical" evidence="9">
    <location>
        <begin position="233"/>
        <end position="252"/>
    </location>
</feature>
<evidence type="ECO:0000313" key="12">
    <source>
        <dbReference type="Proteomes" id="UP001591681"/>
    </source>
</evidence>
<dbReference type="SUPFAM" id="SSF81321">
    <property type="entry name" value="Family A G protein-coupled receptor-like"/>
    <property type="match status" value="1"/>
</dbReference>
<dbReference type="GO" id="GO:0004930">
    <property type="term" value="F:G protein-coupled receptor activity"/>
    <property type="evidence" value="ECO:0007669"/>
    <property type="project" value="UniProtKB-KW"/>
</dbReference>
<keyword evidence="3 9" id="KW-0812">Transmembrane</keyword>
<protein>
    <recommendedName>
        <fullName evidence="10">G-protein coupled receptors family 1 profile domain-containing protein</fullName>
    </recommendedName>
</protein>
<dbReference type="AlphaFoldDB" id="A0ABD1KLE8"/>
<dbReference type="EMBL" id="JBHFQA010000004">
    <property type="protein sequence ID" value="KAL2099663.1"/>
    <property type="molecule type" value="Genomic_DNA"/>
</dbReference>
<dbReference type="Gene3D" id="1.20.1070.10">
    <property type="entry name" value="Rhodopsin 7-helix transmembrane proteins"/>
    <property type="match status" value="1"/>
</dbReference>
<dbReference type="InterPro" id="IPR017452">
    <property type="entry name" value="GPCR_Rhodpsn_7TM"/>
</dbReference>
<dbReference type="PANTHER" id="PTHR10489:SF942">
    <property type="entry name" value="ATYPICAL CHEMOKINE RECEPTOR 2"/>
    <property type="match status" value="1"/>
</dbReference>
<dbReference type="PRINTS" id="PR00657">
    <property type="entry name" value="CCCHEMOKINER"/>
</dbReference>
<evidence type="ECO:0000256" key="4">
    <source>
        <dbReference type="ARBA" id="ARBA00022989"/>
    </source>
</evidence>
<comment type="subcellular location">
    <subcellularLocation>
        <location evidence="1">Cell membrane</location>
        <topology evidence="1">Multi-pass membrane protein</topology>
    </subcellularLocation>
</comment>
<evidence type="ECO:0000256" key="6">
    <source>
        <dbReference type="ARBA" id="ARBA00023136"/>
    </source>
</evidence>
<dbReference type="InterPro" id="IPR000355">
    <property type="entry name" value="Chemokine_rcpt"/>
</dbReference>
<evidence type="ECO:0000256" key="1">
    <source>
        <dbReference type="ARBA" id="ARBA00004651"/>
    </source>
</evidence>
<evidence type="ECO:0000256" key="7">
    <source>
        <dbReference type="ARBA" id="ARBA00023170"/>
    </source>
</evidence>
<feature type="transmembrane region" description="Helical" evidence="9">
    <location>
        <begin position="144"/>
        <end position="166"/>
    </location>
</feature>
<proteinExistence type="predicted"/>
<evidence type="ECO:0000256" key="2">
    <source>
        <dbReference type="ARBA" id="ARBA00022475"/>
    </source>
</evidence>
<name>A0ABD1KLE8_9TELE</name>
<evidence type="ECO:0000256" key="5">
    <source>
        <dbReference type="ARBA" id="ARBA00023040"/>
    </source>
</evidence>
<dbReference type="Proteomes" id="UP001591681">
    <property type="component" value="Unassembled WGS sequence"/>
</dbReference>
<evidence type="ECO:0000256" key="9">
    <source>
        <dbReference type="SAM" id="Phobius"/>
    </source>
</evidence>
<comment type="caution">
    <text evidence="11">The sequence shown here is derived from an EMBL/GenBank/DDBJ whole genome shotgun (WGS) entry which is preliminary data.</text>
</comment>
<organism evidence="11 12">
    <name type="scientific">Coilia grayii</name>
    <name type="common">Gray's grenadier anchovy</name>
    <dbReference type="NCBI Taxonomy" id="363190"/>
    <lineage>
        <taxon>Eukaryota</taxon>
        <taxon>Metazoa</taxon>
        <taxon>Chordata</taxon>
        <taxon>Craniata</taxon>
        <taxon>Vertebrata</taxon>
        <taxon>Euteleostomi</taxon>
        <taxon>Actinopterygii</taxon>
        <taxon>Neopterygii</taxon>
        <taxon>Teleostei</taxon>
        <taxon>Clupei</taxon>
        <taxon>Clupeiformes</taxon>
        <taxon>Clupeoidei</taxon>
        <taxon>Engraulidae</taxon>
        <taxon>Coilinae</taxon>
        <taxon>Coilia</taxon>
    </lineage>
</organism>
<evidence type="ECO:0000256" key="8">
    <source>
        <dbReference type="ARBA" id="ARBA00023224"/>
    </source>
</evidence>
<feature type="transmembrane region" description="Helical" evidence="9">
    <location>
        <begin position="272"/>
        <end position="294"/>
    </location>
</feature>
<keyword evidence="5" id="KW-0297">G-protein coupled receptor</keyword>
<dbReference type="PRINTS" id="PR00237">
    <property type="entry name" value="GPCRRHODOPSN"/>
</dbReference>
<feature type="transmembrane region" description="Helical" evidence="9">
    <location>
        <begin position="195"/>
        <end position="213"/>
    </location>
</feature>
<evidence type="ECO:0000256" key="3">
    <source>
        <dbReference type="ARBA" id="ARBA00022692"/>
    </source>
</evidence>